<keyword evidence="1" id="KW-0812">Transmembrane</keyword>
<name>A0A1H9QFP3_9ACTN</name>
<feature type="transmembrane region" description="Helical" evidence="1">
    <location>
        <begin position="124"/>
        <end position="147"/>
    </location>
</feature>
<proteinExistence type="predicted"/>
<feature type="transmembrane region" description="Helical" evidence="1">
    <location>
        <begin position="251"/>
        <end position="270"/>
    </location>
</feature>
<accession>A0A1H9QFP3</accession>
<keyword evidence="3" id="KW-1185">Reference proteome</keyword>
<gene>
    <name evidence="2" type="ORF">SAMN05443377_10385</name>
</gene>
<protein>
    <recommendedName>
        <fullName evidence="4">ABC-2 type transport system permease protein</fullName>
    </recommendedName>
</protein>
<dbReference type="EMBL" id="FOGZ01000003">
    <property type="protein sequence ID" value="SER59294.1"/>
    <property type="molecule type" value="Genomic_DNA"/>
</dbReference>
<evidence type="ECO:0000313" key="2">
    <source>
        <dbReference type="EMBL" id="SER59294.1"/>
    </source>
</evidence>
<dbReference type="Proteomes" id="UP000198815">
    <property type="component" value="Unassembled WGS sequence"/>
</dbReference>
<feature type="transmembrane region" description="Helical" evidence="1">
    <location>
        <begin position="196"/>
        <end position="216"/>
    </location>
</feature>
<keyword evidence="1" id="KW-0472">Membrane</keyword>
<evidence type="ECO:0000256" key="1">
    <source>
        <dbReference type="SAM" id="Phobius"/>
    </source>
</evidence>
<reference evidence="2 3" key="1">
    <citation type="submission" date="2016-10" db="EMBL/GenBank/DDBJ databases">
        <authorList>
            <person name="de Groot N.N."/>
        </authorList>
    </citation>
    <scope>NUCLEOTIDE SEQUENCE [LARGE SCALE GENOMIC DNA]</scope>
    <source>
        <strain evidence="2 3">DSM 16859</strain>
    </source>
</reference>
<evidence type="ECO:0008006" key="4">
    <source>
        <dbReference type="Google" id="ProtNLM"/>
    </source>
</evidence>
<organism evidence="2 3">
    <name type="scientific">Propionibacterium cyclohexanicum</name>
    <dbReference type="NCBI Taxonomy" id="64702"/>
    <lineage>
        <taxon>Bacteria</taxon>
        <taxon>Bacillati</taxon>
        <taxon>Actinomycetota</taxon>
        <taxon>Actinomycetes</taxon>
        <taxon>Propionibacteriales</taxon>
        <taxon>Propionibacteriaceae</taxon>
        <taxon>Propionibacterium</taxon>
    </lineage>
</organism>
<feature type="transmembrane region" description="Helical" evidence="1">
    <location>
        <begin position="79"/>
        <end position="103"/>
    </location>
</feature>
<keyword evidence="1" id="KW-1133">Transmembrane helix</keyword>
<feature type="transmembrane region" description="Helical" evidence="1">
    <location>
        <begin position="42"/>
        <end position="67"/>
    </location>
</feature>
<dbReference type="STRING" id="64702.SAMN05443377_10385"/>
<sequence length="275" mass="27631">MRNQPTTEPDLTSSGPRRSVRSAASALTGALAYERVRLTRSLFTWMLLGVAIVVSTGGAWLSVTAGISTKLDLAGGKSVAAVSTGFALIPHLAALSGLASISGDGGTAVARSLFMWVPSRWPVLVAKIALQVAVAVALSAGAVAGALTGLALGTSAAPETSAEALRVVLGGVPAAVLLALLGLGIGAIARRAIDGYLMLFGLILVLPVIAGGFGLGSPGLASVARLLPMAAANAMFDPLQNSMTASAWSDVATLTVWAAGALIIGSFALYRRDIT</sequence>
<dbReference type="RefSeq" id="WP_091967422.1">
    <property type="nucleotide sequence ID" value="NZ_FOGZ01000003.1"/>
</dbReference>
<feature type="transmembrane region" description="Helical" evidence="1">
    <location>
        <begin position="167"/>
        <end position="189"/>
    </location>
</feature>
<dbReference type="AlphaFoldDB" id="A0A1H9QFP3"/>
<evidence type="ECO:0000313" key="3">
    <source>
        <dbReference type="Proteomes" id="UP000198815"/>
    </source>
</evidence>